<dbReference type="Pfam" id="PF02171">
    <property type="entry name" value="Piwi"/>
    <property type="match status" value="1"/>
</dbReference>
<sequence>VVLLLSKKDQNVYSYFKDLSDRHFSIQSICVTEAGNFLKNKETNKTEWSGKNRLGQYFGNVAMKANLKLGQINHTTELAGLKDVLVLGADVTHPGVGSLEGCPSIAAVVGSVDDTGGKFLGDYRPQPSKEEIIRNFHYYVCRRICAWSRHNDGKLPARVLYYRDGVSSNQYQAVLEQEVNKIPMAFQAYAVVNELSDPLKIKTTAVIVTKRHHTRFYPKEWTDAMDTNDNCFPGTLIDNTVTSPYFRDFFHQTHNAIKGTARPAHYFVVKNEIGVSSNAIQDITQRLCYTYVRATLGVSYASPAYYADRLCERGRCY</sequence>
<dbReference type="Gene3D" id="3.40.50.2300">
    <property type="match status" value="1"/>
</dbReference>
<dbReference type="PANTHER" id="PTHR22891">
    <property type="entry name" value="EUKARYOTIC TRANSLATION INITIATION FACTOR 2C"/>
    <property type="match status" value="1"/>
</dbReference>
<dbReference type="SMART" id="SM00950">
    <property type="entry name" value="Piwi"/>
    <property type="match status" value="1"/>
</dbReference>
<dbReference type="SUPFAM" id="SSF53098">
    <property type="entry name" value="Ribonuclease H-like"/>
    <property type="match status" value="1"/>
</dbReference>
<dbReference type="GO" id="GO:0003676">
    <property type="term" value="F:nucleic acid binding"/>
    <property type="evidence" value="ECO:0007669"/>
    <property type="project" value="InterPro"/>
</dbReference>
<dbReference type="EMBL" id="MU004513">
    <property type="protein sequence ID" value="KAF2648958.1"/>
    <property type="molecule type" value="Genomic_DNA"/>
</dbReference>
<feature type="non-terminal residue" evidence="2">
    <location>
        <position position="317"/>
    </location>
</feature>
<dbReference type="Gene3D" id="3.30.420.10">
    <property type="entry name" value="Ribonuclease H-like superfamily/Ribonuclease H"/>
    <property type="match status" value="1"/>
</dbReference>
<dbReference type="Proteomes" id="UP000799324">
    <property type="component" value="Unassembled WGS sequence"/>
</dbReference>
<reference evidence="2" key="1">
    <citation type="journal article" date="2020" name="Stud. Mycol.">
        <title>101 Dothideomycetes genomes: a test case for predicting lifestyles and emergence of pathogens.</title>
        <authorList>
            <person name="Haridas S."/>
            <person name="Albert R."/>
            <person name="Binder M."/>
            <person name="Bloem J."/>
            <person name="Labutti K."/>
            <person name="Salamov A."/>
            <person name="Andreopoulos B."/>
            <person name="Baker S."/>
            <person name="Barry K."/>
            <person name="Bills G."/>
            <person name="Bluhm B."/>
            <person name="Cannon C."/>
            <person name="Castanera R."/>
            <person name="Culley D."/>
            <person name="Daum C."/>
            <person name="Ezra D."/>
            <person name="Gonzalez J."/>
            <person name="Henrissat B."/>
            <person name="Kuo A."/>
            <person name="Liang C."/>
            <person name="Lipzen A."/>
            <person name="Lutzoni F."/>
            <person name="Magnuson J."/>
            <person name="Mondo S."/>
            <person name="Nolan M."/>
            <person name="Ohm R."/>
            <person name="Pangilinan J."/>
            <person name="Park H.-J."/>
            <person name="Ramirez L."/>
            <person name="Alfaro M."/>
            <person name="Sun H."/>
            <person name="Tritt A."/>
            <person name="Yoshinaga Y."/>
            <person name="Zwiers L.-H."/>
            <person name="Turgeon B."/>
            <person name="Goodwin S."/>
            <person name="Spatafora J."/>
            <person name="Crous P."/>
            <person name="Grigoriev I."/>
        </authorList>
    </citation>
    <scope>NUCLEOTIDE SEQUENCE</scope>
    <source>
        <strain evidence="2">CBS 122681</strain>
    </source>
</reference>
<organism evidence="2 3">
    <name type="scientific">Lophiostoma macrostomum CBS 122681</name>
    <dbReference type="NCBI Taxonomy" id="1314788"/>
    <lineage>
        <taxon>Eukaryota</taxon>
        <taxon>Fungi</taxon>
        <taxon>Dikarya</taxon>
        <taxon>Ascomycota</taxon>
        <taxon>Pezizomycotina</taxon>
        <taxon>Dothideomycetes</taxon>
        <taxon>Pleosporomycetidae</taxon>
        <taxon>Pleosporales</taxon>
        <taxon>Lophiostomataceae</taxon>
        <taxon>Lophiostoma</taxon>
    </lineage>
</organism>
<evidence type="ECO:0000259" key="1">
    <source>
        <dbReference type="PROSITE" id="PS50822"/>
    </source>
</evidence>
<name>A0A6A6SRE6_9PLEO</name>
<proteinExistence type="predicted"/>
<protein>
    <submittedName>
        <fullName evidence="2">Stem cell self-renewal protein Piwi</fullName>
    </submittedName>
</protein>
<evidence type="ECO:0000313" key="2">
    <source>
        <dbReference type="EMBL" id="KAF2648958.1"/>
    </source>
</evidence>
<accession>A0A6A6SRE6</accession>
<dbReference type="InterPro" id="IPR036397">
    <property type="entry name" value="RNaseH_sf"/>
</dbReference>
<gene>
    <name evidence="2" type="ORF">K491DRAFT_554739</name>
</gene>
<dbReference type="InterPro" id="IPR012337">
    <property type="entry name" value="RNaseH-like_sf"/>
</dbReference>
<dbReference type="InterPro" id="IPR003165">
    <property type="entry name" value="Piwi"/>
</dbReference>
<dbReference type="OrthoDB" id="10252740at2759"/>
<dbReference type="PROSITE" id="PS50822">
    <property type="entry name" value="PIWI"/>
    <property type="match status" value="1"/>
</dbReference>
<evidence type="ECO:0000313" key="3">
    <source>
        <dbReference type="Proteomes" id="UP000799324"/>
    </source>
</evidence>
<feature type="domain" description="Piwi" evidence="1">
    <location>
        <begin position="1"/>
        <end position="310"/>
    </location>
</feature>
<dbReference type="AlphaFoldDB" id="A0A6A6SRE6"/>
<keyword evidence="3" id="KW-1185">Reference proteome</keyword>
<feature type="non-terminal residue" evidence="2">
    <location>
        <position position="1"/>
    </location>
</feature>